<feature type="transmembrane region" description="Helical" evidence="1">
    <location>
        <begin position="24"/>
        <end position="49"/>
    </location>
</feature>
<name>A0A915I8Z5_ROMCU</name>
<organism evidence="2 3">
    <name type="scientific">Romanomermis culicivorax</name>
    <name type="common">Nematode worm</name>
    <dbReference type="NCBI Taxonomy" id="13658"/>
    <lineage>
        <taxon>Eukaryota</taxon>
        <taxon>Metazoa</taxon>
        <taxon>Ecdysozoa</taxon>
        <taxon>Nematoda</taxon>
        <taxon>Enoplea</taxon>
        <taxon>Dorylaimia</taxon>
        <taxon>Mermithida</taxon>
        <taxon>Mermithoidea</taxon>
        <taxon>Mermithidae</taxon>
        <taxon>Romanomermis</taxon>
    </lineage>
</organism>
<dbReference type="AlphaFoldDB" id="A0A915I8Z5"/>
<dbReference type="Proteomes" id="UP000887565">
    <property type="component" value="Unplaced"/>
</dbReference>
<evidence type="ECO:0000313" key="3">
    <source>
        <dbReference type="WBParaSite" id="nRc.2.0.1.t09780-RA"/>
    </source>
</evidence>
<keyword evidence="2" id="KW-1185">Reference proteome</keyword>
<feature type="transmembrane region" description="Helical" evidence="1">
    <location>
        <begin position="107"/>
        <end position="124"/>
    </location>
</feature>
<sequence>MMALNGNGTVYCAIYAGVPVPTVVVVPLSTVPCSVLGLFLVIILSKIMLQVSGSIPYRVKCLVLNLAFVDLLRNMYFIYKAMHQILSLLVGLQHLKVPFGWCIVEQWFLSVQISTTIMYLIVYYNNSKKLEKYHIQSCSSTGSQTKTKFDKSR</sequence>
<keyword evidence="1" id="KW-1133">Transmembrane helix</keyword>
<evidence type="ECO:0000256" key="1">
    <source>
        <dbReference type="SAM" id="Phobius"/>
    </source>
</evidence>
<keyword evidence="1" id="KW-0472">Membrane</keyword>
<protein>
    <submittedName>
        <fullName evidence="3">Very-long-chain 3-oxoacyl-CoA synthase</fullName>
    </submittedName>
</protein>
<evidence type="ECO:0000313" key="2">
    <source>
        <dbReference type="Proteomes" id="UP000887565"/>
    </source>
</evidence>
<keyword evidence="1" id="KW-0812">Transmembrane</keyword>
<reference evidence="3" key="1">
    <citation type="submission" date="2022-11" db="UniProtKB">
        <authorList>
            <consortium name="WormBaseParasite"/>
        </authorList>
    </citation>
    <scope>IDENTIFICATION</scope>
</reference>
<accession>A0A915I8Z5</accession>
<feature type="transmembrane region" description="Helical" evidence="1">
    <location>
        <begin position="61"/>
        <end position="79"/>
    </location>
</feature>
<dbReference type="WBParaSite" id="nRc.2.0.1.t09780-RA">
    <property type="protein sequence ID" value="nRc.2.0.1.t09780-RA"/>
    <property type="gene ID" value="nRc.2.0.1.g09780"/>
</dbReference>
<proteinExistence type="predicted"/>